<dbReference type="Proteomes" id="UP000327157">
    <property type="component" value="Chromosome 3"/>
</dbReference>
<reference evidence="2 3" key="3">
    <citation type="submission" date="2019-11" db="EMBL/GenBank/DDBJ databases">
        <title>A de novo genome assembly of a pear dwarfing rootstock.</title>
        <authorList>
            <person name="Wang F."/>
            <person name="Wang J."/>
            <person name="Li S."/>
            <person name="Zhang Y."/>
            <person name="Fang M."/>
            <person name="Ma L."/>
            <person name="Zhao Y."/>
            <person name="Jiang S."/>
        </authorList>
    </citation>
    <scope>NUCLEOTIDE SEQUENCE [LARGE SCALE GENOMIC DNA]</scope>
    <source>
        <strain evidence="2">S2</strain>
        <tissue evidence="2">Leaf</tissue>
    </source>
</reference>
<evidence type="ECO:0000313" key="3">
    <source>
        <dbReference type="Proteomes" id="UP000327157"/>
    </source>
</evidence>
<feature type="transmembrane region" description="Helical" evidence="1">
    <location>
        <begin position="119"/>
        <end position="143"/>
    </location>
</feature>
<keyword evidence="3" id="KW-1185">Reference proteome</keyword>
<name>A0A5N5GN03_9ROSA</name>
<organism evidence="2 3">
    <name type="scientific">Pyrus ussuriensis x Pyrus communis</name>
    <dbReference type="NCBI Taxonomy" id="2448454"/>
    <lineage>
        <taxon>Eukaryota</taxon>
        <taxon>Viridiplantae</taxon>
        <taxon>Streptophyta</taxon>
        <taxon>Embryophyta</taxon>
        <taxon>Tracheophyta</taxon>
        <taxon>Spermatophyta</taxon>
        <taxon>Magnoliopsida</taxon>
        <taxon>eudicotyledons</taxon>
        <taxon>Gunneridae</taxon>
        <taxon>Pentapetalae</taxon>
        <taxon>rosids</taxon>
        <taxon>fabids</taxon>
        <taxon>Rosales</taxon>
        <taxon>Rosaceae</taxon>
        <taxon>Amygdaloideae</taxon>
        <taxon>Maleae</taxon>
        <taxon>Pyrus</taxon>
    </lineage>
</organism>
<comment type="caution">
    <text evidence="2">The sequence shown here is derived from an EMBL/GenBank/DDBJ whole genome shotgun (WGS) entry which is preliminary data.</text>
</comment>
<reference evidence="2 3" key="1">
    <citation type="submission" date="2019-09" db="EMBL/GenBank/DDBJ databases">
        <authorList>
            <person name="Ou C."/>
        </authorList>
    </citation>
    <scope>NUCLEOTIDE SEQUENCE [LARGE SCALE GENOMIC DNA]</scope>
    <source>
        <strain evidence="2">S2</strain>
        <tissue evidence="2">Leaf</tissue>
    </source>
</reference>
<dbReference type="AlphaFoldDB" id="A0A5N5GN03"/>
<reference evidence="3" key="2">
    <citation type="submission" date="2019-10" db="EMBL/GenBank/DDBJ databases">
        <title>A de novo genome assembly of a pear dwarfing rootstock.</title>
        <authorList>
            <person name="Wang F."/>
            <person name="Wang J."/>
            <person name="Li S."/>
            <person name="Zhang Y."/>
            <person name="Fang M."/>
            <person name="Ma L."/>
            <person name="Zhao Y."/>
            <person name="Jiang S."/>
        </authorList>
    </citation>
    <scope>NUCLEOTIDE SEQUENCE [LARGE SCALE GENOMIC DNA]</scope>
</reference>
<protein>
    <submittedName>
        <fullName evidence="2">Ribonuclease H protein</fullName>
    </submittedName>
</protein>
<keyword evidence="1" id="KW-1133">Transmembrane helix</keyword>
<evidence type="ECO:0000313" key="2">
    <source>
        <dbReference type="EMBL" id="KAB2615012.1"/>
    </source>
</evidence>
<evidence type="ECO:0000256" key="1">
    <source>
        <dbReference type="SAM" id="Phobius"/>
    </source>
</evidence>
<keyword evidence="1" id="KW-0472">Membrane</keyword>
<keyword evidence="1" id="KW-0812">Transmembrane</keyword>
<gene>
    <name evidence="2" type="ORF">D8674_021600</name>
</gene>
<dbReference type="EMBL" id="SMOL01000402">
    <property type="protein sequence ID" value="KAB2615012.1"/>
    <property type="molecule type" value="Genomic_DNA"/>
</dbReference>
<accession>A0A5N5GN03</accession>
<sequence>MREWLLLVVKNQKAKFDLVCMVLWGLWQARNSLVWDGHRGQPMKVVQKLVCWYHAFLAAHEWVKINIDRATRLEHFFWGNGSCVKGLDGEVFSSGSMDEGGYWFWRAFGWRGCCRLDGLLWRVILLSLLLLSITALGICLSLVC</sequence>
<proteinExistence type="predicted"/>